<reference evidence="14" key="1">
    <citation type="submission" date="2023-07" db="EMBL/GenBank/DDBJ databases">
        <authorList>
            <person name="Stuckert A."/>
        </authorList>
    </citation>
    <scope>NUCLEOTIDE SEQUENCE</scope>
</reference>
<dbReference type="InterPro" id="IPR053956">
    <property type="entry name" value="NPC1_MLD"/>
</dbReference>
<keyword evidence="10" id="KW-0325">Glycoprotein</keyword>
<gene>
    <name evidence="14" type="ORF">RIMI_LOCUS3667549</name>
</gene>
<dbReference type="EMBL" id="CAUEEQ010005574">
    <property type="protein sequence ID" value="CAJ0929170.1"/>
    <property type="molecule type" value="Genomic_DNA"/>
</dbReference>
<feature type="transmembrane region" description="Helical" evidence="12">
    <location>
        <begin position="585"/>
        <end position="609"/>
    </location>
</feature>
<evidence type="ECO:0000256" key="1">
    <source>
        <dbReference type="ARBA" id="ARBA00004141"/>
    </source>
</evidence>
<feature type="domain" description="SSD" evidence="13">
    <location>
        <begin position="523"/>
        <end position="610"/>
    </location>
</feature>
<keyword evidence="7" id="KW-0445">Lipid transport</keyword>
<evidence type="ECO:0000256" key="11">
    <source>
        <dbReference type="ARBA" id="ARBA00034049"/>
    </source>
</evidence>
<dbReference type="Pfam" id="PF16414">
    <property type="entry name" value="NPC1_N"/>
    <property type="match status" value="1"/>
</dbReference>
<evidence type="ECO:0000256" key="7">
    <source>
        <dbReference type="ARBA" id="ARBA00023055"/>
    </source>
</evidence>
<dbReference type="Pfam" id="PF22314">
    <property type="entry name" value="NPC1_MLD"/>
    <property type="match status" value="1"/>
</dbReference>
<dbReference type="Pfam" id="PF12349">
    <property type="entry name" value="Sterol-sensing"/>
    <property type="match status" value="2"/>
</dbReference>
<organism evidence="14 15">
    <name type="scientific">Ranitomeya imitator</name>
    <name type="common">mimic poison frog</name>
    <dbReference type="NCBI Taxonomy" id="111125"/>
    <lineage>
        <taxon>Eukaryota</taxon>
        <taxon>Metazoa</taxon>
        <taxon>Chordata</taxon>
        <taxon>Craniata</taxon>
        <taxon>Vertebrata</taxon>
        <taxon>Euteleostomi</taxon>
        <taxon>Amphibia</taxon>
        <taxon>Batrachia</taxon>
        <taxon>Anura</taxon>
        <taxon>Neobatrachia</taxon>
        <taxon>Hyloidea</taxon>
        <taxon>Dendrobatidae</taxon>
        <taxon>Dendrobatinae</taxon>
        <taxon>Ranitomeya</taxon>
    </lineage>
</organism>
<comment type="caution">
    <text evidence="14">The sequence shown here is derived from an EMBL/GenBank/DDBJ whole genome shotgun (WGS) entry which is preliminary data.</text>
</comment>
<keyword evidence="6 12" id="KW-1133">Transmembrane helix</keyword>
<protein>
    <recommendedName>
        <fullName evidence="13">SSD domain-containing protein</fullName>
    </recommendedName>
</protein>
<feature type="transmembrane region" description="Helical" evidence="12">
    <location>
        <begin position="557"/>
        <end position="578"/>
    </location>
</feature>
<accession>A0ABN9L369</accession>
<evidence type="ECO:0000256" key="9">
    <source>
        <dbReference type="ARBA" id="ARBA00023157"/>
    </source>
</evidence>
<evidence type="ECO:0000256" key="12">
    <source>
        <dbReference type="SAM" id="Phobius"/>
    </source>
</evidence>
<keyword evidence="8 12" id="KW-0472">Membrane</keyword>
<evidence type="ECO:0000256" key="8">
    <source>
        <dbReference type="ARBA" id="ARBA00023136"/>
    </source>
</evidence>
<feature type="transmembrane region" description="Helical" evidence="12">
    <location>
        <begin position="629"/>
        <end position="650"/>
    </location>
</feature>
<dbReference type="InterPro" id="IPR053958">
    <property type="entry name" value="HMGCR/SNAP/NPC1-like_SSD"/>
</dbReference>
<proteinExistence type="inferred from homology"/>
<keyword evidence="9" id="KW-1015">Disulfide bond</keyword>
<evidence type="ECO:0000256" key="4">
    <source>
        <dbReference type="ARBA" id="ARBA00022692"/>
    </source>
</evidence>
<evidence type="ECO:0000256" key="5">
    <source>
        <dbReference type="ARBA" id="ARBA00022729"/>
    </source>
</evidence>
<dbReference type="PANTHER" id="PTHR45727">
    <property type="entry name" value="NPC INTRACELLULAR CHOLESTEROL TRANSPORTER 1"/>
    <property type="match status" value="1"/>
</dbReference>
<dbReference type="PANTHER" id="PTHR45727:SF2">
    <property type="entry name" value="NPC INTRACELLULAR CHOLESTEROL TRANSPORTER 1"/>
    <property type="match status" value="1"/>
</dbReference>
<dbReference type="PROSITE" id="PS50156">
    <property type="entry name" value="SSD"/>
    <property type="match status" value="1"/>
</dbReference>
<sequence length="808" mass="91051">MRWADVPTHVVKFVHDVGSGCSFSTHPLSILKSGEEGADFRPRMRSRKWRTRRMYNACKDVEAPSSNVKALSLMCGKEAKDCNATNWIEYMFNKKQWADPFYHHSCIFWYHEPFLQMIPMNNGTKGCNESVDEDGAPCSCQDCTPVCGERPQPPPPPMPWLIWGFDAMVVIMWLAYAVFLLLFCTVITGAWCYRRKKIVSEYAPIDTTLAYSVNYAPISGEPSCCDRLGEWLENCLRVAFTKWGSFCVRNPWTVIFFSLAVIAACCSGLKFMRITTDPVELWSDPDSQARREKDYFDTHFGPFFRTEQLIITAPYTKGETYSPYPSGSPVPFGPPLTFDILAEVLELQNAIENLTAEYQNETVMLKDICLSPLAPYNTNCTILSVLNYFQNSYSVLNHTVKDQFDFYVVADYHTHFLYCVQSPTSLNDTSALHDPCMGTFGGPIFPWLVLGGYDGENYNNATALVITFPVNNFHNDTEKINKAKAWEKAFINFVENYNNSNLSIAFSTERSIEDEINRESTSDITTVLISYALMFVYISLALGSVNNCSSILVDSKISLGVSGILIVLSSVACSLGIFSYVGIPLTLIVIEVIPFLVLAVGVDNIYIIVQTLQARSHPCQLSEPFRSLLGWQSFFDFLLQITFFVSLLGLDTKRQEKNRLDILCCVPGCERSRGSGKSKSWLFLFFKKIYAPLILADWIRPIVVAVFVGMLSCSIAVVNKVDIGLDQALSMPDDSYVLNYFDSLNKYMHSGPPVYFVVEEGHDYKSMEGQSMVCGGAGCNNNSLVEQIYYAAQMDEYTKNWLCPFFLA</sequence>
<evidence type="ECO:0000256" key="10">
    <source>
        <dbReference type="ARBA" id="ARBA00023180"/>
    </source>
</evidence>
<dbReference type="SUPFAM" id="SSF82866">
    <property type="entry name" value="Multidrug efflux transporter AcrB transmembrane domain"/>
    <property type="match status" value="1"/>
</dbReference>
<keyword evidence="15" id="KW-1185">Reference proteome</keyword>
<comment type="similarity">
    <text evidence="2">Belongs to the patched family.</text>
</comment>
<evidence type="ECO:0000313" key="15">
    <source>
        <dbReference type="Proteomes" id="UP001176940"/>
    </source>
</evidence>
<dbReference type="InterPro" id="IPR032190">
    <property type="entry name" value="NPC1_N"/>
</dbReference>
<keyword evidence="4 12" id="KW-0812">Transmembrane</keyword>
<evidence type="ECO:0000256" key="6">
    <source>
        <dbReference type="ARBA" id="ARBA00022989"/>
    </source>
</evidence>
<keyword evidence="3" id="KW-0813">Transport</keyword>
<evidence type="ECO:0000256" key="3">
    <source>
        <dbReference type="ARBA" id="ARBA00022448"/>
    </source>
</evidence>
<evidence type="ECO:0000256" key="2">
    <source>
        <dbReference type="ARBA" id="ARBA00005585"/>
    </source>
</evidence>
<feature type="transmembrane region" description="Helical" evidence="12">
    <location>
        <begin position="160"/>
        <end position="193"/>
    </location>
</feature>
<dbReference type="Gene3D" id="1.20.1640.10">
    <property type="entry name" value="Multidrug efflux transporter AcrB transmembrane domain"/>
    <property type="match status" value="1"/>
</dbReference>
<evidence type="ECO:0000259" key="13">
    <source>
        <dbReference type="PROSITE" id="PS50156"/>
    </source>
</evidence>
<name>A0ABN9L369_9NEOB</name>
<keyword evidence="5" id="KW-0732">Signal</keyword>
<evidence type="ECO:0000313" key="14">
    <source>
        <dbReference type="EMBL" id="CAJ0929170.1"/>
    </source>
</evidence>
<comment type="subcellular location">
    <subcellularLocation>
        <location evidence="1">Membrane</location>
        <topology evidence="1">Multi-pass membrane protein</topology>
    </subcellularLocation>
</comment>
<dbReference type="Proteomes" id="UP001176940">
    <property type="component" value="Unassembled WGS sequence"/>
</dbReference>
<comment type="catalytic activity">
    <reaction evidence="11">
        <text>cholesterol(in) = cholesterol(out)</text>
        <dbReference type="Rhea" id="RHEA:39747"/>
        <dbReference type="ChEBI" id="CHEBI:16113"/>
    </reaction>
</comment>
<feature type="transmembrane region" description="Helical" evidence="12">
    <location>
        <begin position="524"/>
        <end position="545"/>
    </location>
</feature>
<dbReference type="InterPro" id="IPR000731">
    <property type="entry name" value="SSD"/>
</dbReference>